<evidence type="ECO:0000313" key="1">
    <source>
        <dbReference type="EMBL" id="EET03034.1"/>
    </source>
</evidence>
<dbReference type="AlphaFoldDB" id="A0A0E1VSH0"/>
<reference evidence="2" key="1">
    <citation type="submission" date="2007-08" db="EMBL/GenBank/DDBJ databases">
        <title>Annotation of Burkholderia pseudomallei 1710a.</title>
        <authorList>
            <person name="Harkins D.M."/>
            <person name="DeShazer D."/>
            <person name="Woods D.E."/>
            <person name="Brinkac L.M."/>
            <person name="Brown K.A."/>
            <person name="Hung G.C."/>
            <person name="Tuanyok A."/>
            <person name="Zhang B."/>
            <person name="Nierman W.C."/>
        </authorList>
    </citation>
    <scope>NUCLEOTIDE SEQUENCE [LARGE SCALE GENOMIC DNA]</scope>
    <source>
        <strain evidence="2">1710a</strain>
    </source>
</reference>
<accession>A0A0E1VSH0</accession>
<proteinExistence type="predicted"/>
<protein>
    <submittedName>
        <fullName evidence="1">Uncharacterized protein</fullName>
    </submittedName>
</protein>
<reference evidence="1 2" key="2">
    <citation type="submission" date="2009-05" db="EMBL/GenBank/DDBJ databases">
        <authorList>
            <person name="Harkins D.M."/>
            <person name="DeShazer D."/>
            <person name="Woods D.E."/>
            <person name="Brinkac L.M."/>
            <person name="Brown K.A."/>
            <person name="Hung G.C."/>
            <person name="Tuanyok A."/>
            <person name="Zhang B."/>
            <person name="Nierman W.C."/>
        </authorList>
    </citation>
    <scope>NUCLEOTIDE SEQUENCE [LARGE SCALE GENOMIC DNA]</scope>
    <source>
        <strain evidence="1 2">1710a</strain>
    </source>
</reference>
<gene>
    <name evidence="1" type="ORF">BURPS1710A_A0036</name>
</gene>
<dbReference type="EMBL" id="CM000833">
    <property type="protein sequence ID" value="EET03034.1"/>
    <property type="molecule type" value="Genomic_DNA"/>
</dbReference>
<dbReference type="Proteomes" id="UP000001812">
    <property type="component" value="Chromosome II"/>
</dbReference>
<evidence type="ECO:0000313" key="2">
    <source>
        <dbReference type="Proteomes" id="UP000001812"/>
    </source>
</evidence>
<dbReference type="HOGENOM" id="CLU_3306195_0_0_4"/>
<name>A0A0E1VSH0_BURPE</name>
<organism evidence="1 2">
    <name type="scientific">Burkholderia pseudomallei 1710a</name>
    <dbReference type="NCBI Taxonomy" id="320371"/>
    <lineage>
        <taxon>Bacteria</taxon>
        <taxon>Pseudomonadati</taxon>
        <taxon>Pseudomonadota</taxon>
        <taxon>Betaproteobacteria</taxon>
        <taxon>Burkholderiales</taxon>
        <taxon>Burkholderiaceae</taxon>
        <taxon>Burkholderia</taxon>
        <taxon>pseudomallei group</taxon>
    </lineage>
</organism>
<sequence length="39" mass="4067">MSFMASCSLNMDMVDTTSGGPFLETMLSRPTCSCSGAKA</sequence>